<organism evidence="2 3">
    <name type="scientific">Nocardioides renjunii</name>
    <dbReference type="NCBI Taxonomy" id="3095075"/>
    <lineage>
        <taxon>Bacteria</taxon>
        <taxon>Bacillati</taxon>
        <taxon>Actinomycetota</taxon>
        <taxon>Actinomycetes</taxon>
        <taxon>Propionibacteriales</taxon>
        <taxon>Nocardioidaceae</taxon>
        <taxon>Nocardioides</taxon>
    </lineage>
</organism>
<evidence type="ECO:0000313" key="3">
    <source>
        <dbReference type="Proteomes" id="UP001291999"/>
    </source>
</evidence>
<protein>
    <submittedName>
        <fullName evidence="2">Superoxide dismutase</fullName>
    </submittedName>
</protein>
<dbReference type="Proteomes" id="UP001291999">
    <property type="component" value="Unassembled WGS sequence"/>
</dbReference>
<evidence type="ECO:0000313" key="2">
    <source>
        <dbReference type="EMBL" id="MDZ5663532.1"/>
    </source>
</evidence>
<feature type="chain" id="PRO_5045921872" evidence="1">
    <location>
        <begin position="27"/>
        <end position="319"/>
    </location>
</feature>
<reference evidence="2 3" key="1">
    <citation type="submission" date="2023-11" db="EMBL/GenBank/DDBJ databases">
        <title>Novel species in genus Nocardioides.</title>
        <authorList>
            <person name="Zhou H."/>
        </authorList>
    </citation>
    <scope>NUCLEOTIDE SEQUENCE [LARGE SCALE GENOMIC DNA]</scope>
    <source>
        <strain evidence="2 3">S-58</strain>
    </source>
</reference>
<keyword evidence="1" id="KW-0732">Signal</keyword>
<feature type="signal peptide" evidence="1">
    <location>
        <begin position="1"/>
        <end position="26"/>
    </location>
</feature>
<dbReference type="SUPFAM" id="SSF63829">
    <property type="entry name" value="Calcium-dependent phosphotriesterase"/>
    <property type="match status" value="1"/>
</dbReference>
<keyword evidence="3" id="KW-1185">Reference proteome</keyword>
<evidence type="ECO:0000256" key="1">
    <source>
        <dbReference type="SAM" id="SignalP"/>
    </source>
</evidence>
<dbReference type="EMBL" id="JAXQPW010000007">
    <property type="protein sequence ID" value="MDZ5663532.1"/>
    <property type="molecule type" value="Genomic_DNA"/>
</dbReference>
<sequence>MGRLLVSGAAAVLGLTMLTGAPTATARAVPLDGTFPSRIALPNGFQPEGIAIGPGPTAWFGSRADGDIYEVSLRTGRGRVISEGPGTPSVGLKSDRQGRLYVAGGASGTARVVDTDTGELLADLTLTTGTSFVNDVVLTRDAAWFTDSSQPQLYRLARTSRGPAASATTVPLTGDWVQGAGFGANGISTTPTGRHLLVVNSTSGLLYRVDPTTGAATEVDLGGASLTMGDGMLRQGRTLYVVRNRSNQVAVLRLSRDGLSGRLVRTITAADLDEDTSFDVPTTVARFGADLYLPNARFTTPPTPTTEYWVTKVRARAGS</sequence>
<accession>A0ABU5KFC2</accession>
<comment type="caution">
    <text evidence="2">The sequence shown here is derived from an EMBL/GenBank/DDBJ whole genome shotgun (WGS) entry which is preliminary data.</text>
</comment>
<dbReference type="Gene3D" id="2.130.10.10">
    <property type="entry name" value="YVTN repeat-like/Quinoprotein amine dehydrogenase"/>
    <property type="match status" value="2"/>
</dbReference>
<proteinExistence type="predicted"/>
<dbReference type="InterPro" id="IPR015943">
    <property type="entry name" value="WD40/YVTN_repeat-like_dom_sf"/>
</dbReference>
<name>A0ABU5KFC2_9ACTN</name>
<gene>
    <name evidence="2" type="ORF">SFC79_17290</name>
</gene>
<dbReference type="RefSeq" id="WP_322425299.1">
    <property type="nucleotide sequence ID" value="NZ_CP141058.1"/>
</dbReference>